<feature type="region of interest" description="Disordered" evidence="3">
    <location>
        <begin position="2107"/>
        <end position="2194"/>
    </location>
</feature>
<dbReference type="OMA" id="WINSTTT"/>
<feature type="domain" description="IPT/TIG" evidence="6">
    <location>
        <begin position="1163"/>
        <end position="1255"/>
    </location>
</feature>
<dbReference type="Proteomes" id="UP000007797">
    <property type="component" value="Unassembled WGS sequence"/>
</dbReference>
<feature type="compositionally biased region" description="Acidic residues" evidence="3">
    <location>
        <begin position="2158"/>
        <end position="2170"/>
    </location>
</feature>
<feature type="compositionally biased region" description="Gly residues" evidence="3">
    <location>
        <begin position="2171"/>
        <end position="2181"/>
    </location>
</feature>
<evidence type="ECO:0000256" key="4">
    <source>
        <dbReference type="SAM" id="Phobius"/>
    </source>
</evidence>
<feature type="compositionally biased region" description="Polar residues" evidence="3">
    <location>
        <begin position="1946"/>
        <end position="1956"/>
    </location>
</feature>
<dbReference type="InterPro" id="IPR014756">
    <property type="entry name" value="Ig_E-set"/>
</dbReference>
<dbReference type="Gene3D" id="2.60.40.10">
    <property type="entry name" value="Immunoglobulins"/>
    <property type="match status" value="6"/>
</dbReference>
<accession>F4PYS9</accession>
<keyword evidence="4" id="KW-0812">Transmembrane</keyword>
<evidence type="ECO:0000256" key="5">
    <source>
        <dbReference type="SAM" id="SignalP"/>
    </source>
</evidence>
<evidence type="ECO:0000256" key="3">
    <source>
        <dbReference type="SAM" id="MobiDB-lite"/>
    </source>
</evidence>
<dbReference type="SUPFAM" id="SSF49478">
    <property type="entry name" value="Cna protein B-type domain"/>
    <property type="match status" value="1"/>
</dbReference>
<feature type="transmembrane region" description="Helical" evidence="4">
    <location>
        <begin position="2021"/>
        <end position="2047"/>
    </location>
</feature>
<organism evidence="7 8">
    <name type="scientific">Cavenderia fasciculata</name>
    <name type="common">Slime mold</name>
    <name type="synonym">Dictyostelium fasciculatum</name>
    <dbReference type="NCBI Taxonomy" id="261658"/>
    <lineage>
        <taxon>Eukaryota</taxon>
        <taxon>Amoebozoa</taxon>
        <taxon>Evosea</taxon>
        <taxon>Eumycetozoa</taxon>
        <taxon>Dictyostelia</taxon>
        <taxon>Acytosteliales</taxon>
        <taxon>Cavenderiaceae</taxon>
        <taxon>Cavenderia</taxon>
    </lineage>
</organism>
<feature type="domain" description="IPT/TIG" evidence="6">
    <location>
        <begin position="1697"/>
        <end position="1783"/>
    </location>
</feature>
<dbReference type="STRING" id="1054147.F4PYS9"/>
<dbReference type="CDD" id="cd00102">
    <property type="entry name" value="IPT"/>
    <property type="match status" value="2"/>
</dbReference>
<dbReference type="PANTHER" id="PTHR23361">
    <property type="entry name" value="MUCIN"/>
    <property type="match status" value="1"/>
</dbReference>
<feature type="chain" id="PRO_5003320434" description="IPT/TIG domain-containing protein" evidence="5">
    <location>
        <begin position="24"/>
        <end position="2993"/>
    </location>
</feature>
<evidence type="ECO:0000259" key="6">
    <source>
        <dbReference type="SMART" id="SM00429"/>
    </source>
</evidence>
<feature type="domain" description="IPT/TIG" evidence="6">
    <location>
        <begin position="1871"/>
        <end position="1952"/>
    </location>
</feature>
<dbReference type="OrthoDB" id="21614at2759"/>
<evidence type="ECO:0000313" key="7">
    <source>
        <dbReference type="EMBL" id="EGG19345.1"/>
    </source>
</evidence>
<feature type="compositionally biased region" description="Low complexity" evidence="3">
    <location>
        <begin position="2755"/>
        <end position="2993"/>
    </location>
</feature>
<feature type="region of interest" description="Disordered" evidence="3">
    <location>
        <begin position="2657"/>
        <end position="2993"/>
    </location>
</feature>
<dbReference type="CDD" id="cd00603">
    <property type="entry name" value="IPT_PCSR"/>
    <property type="match status" value="1"/>
</dbReference>
<dbReference type="Pfam" id="PF01833">
    <property type="entry name" value="TIG"/>
    <property type="match status" value="7"/>
</dbReference>
<keyword evidence="4" id="KW-1133">Transmembrane helix</keyword>
<dbReference type="RefSeq" id="XP_004357616.1">
    <property type="nucleotide sequence ID" value="XM_004357559.1"/>
</dbReference>
<dbReference type="SUPFAM" id="SSF81296">
    <property type="entry name" value="E set domains"/>
    <property type="match status" value="7"/>
</dbReference>
<dbReference type="InterPro" id="IPR013783">
    <property type="entry name" value="Ig-like_fold"/>
</dbReference>
<feature type="signal peptide" evidence="5">
    <location>
        <begin position="1"/>
        <end position="23"/>
    </location>
</feature>
<feature type="compositionally biased region" description="Gly residues" evidence="3">
    <location>
        <begin position="2113"/>
        <end position="2157"/>
    </location>
</feature>
<evidence type="ECO:0000256" key="1">
    <source>
        <dbReference type="ARBA" id="ARBA00007527"/>
    </source>
</evidence>
<dbReference type="GeneID" id="14871393"/>
<feature type="compositionally biased region" description="Low complexity" evidence="3">
    <location>
        <begin position="1957"/>
        <end position="1982"/>
    </location>
</feature>
<gene>
    <name evidence="7" type="ORF">DFA_02132</name>
</gene>
<name>F4PYS9_CACFS</name>
<feature type="domain" description="IPT/TIG" evidence="6">
    <location>
        <begin position="1785"/>
        <end position="1870"/>
    </location>
</feature>
<proteinExistence type="inferred from homology"/>
<dbReference type="GO" id="GO:0004531">
    <property type="term" value="F:deoxyribonuclease II activity"/>
    <property type="evidence" value="ECO:0007669"/>
    <property type="project" value="InterPro"/>
</dbReference>
<keyword evidence="5" id="KW-0732">Signal</keyword>
<dbReference type="InterPro" id="IPR004947">
    <property type="entry name" value="DNase_II"/>
</dbReference>
<feature type="compositionally biased region" description="Low complexity" evidence="3">
    <location>
        <begin position="2657"/>
        <end position="2747"/>
    </location>
</feature>
<dbReference type="InterPro" id="IPR002909">
    <property type="entry name" value="IPT_dom"/>
</dbReference>
<reference evidence="8" key="1">
    <citation type="journal article" date="2011" name="Genome Res.">
        <title>Phylogeny-wide analysis of social amoeba genomes highlights ancient origins for complex intercellular communication.</title>
        <authorList>
            <person name="Heidel A.J."/>
            <person name="Lawal H.M."/>
            <person name="Felder M."/>
            <person name="Schilde C."/>
            <person name="Helps N.R."/>
            <person name="Tunggal B."/>
            <person name="Rivero F."/>
            <person name="John U."/>
            <person name="Schleicher M."/>
            <person name="Eichinger L."/>
            <person name="Platzer M."/>
            <person name="Noegel A.A."/>
            <person name="Schaap P."/>
            <person name="Gloeckner G."/>
        </authorList>
    </citation>
    <scope>NUCLEOTIDE SEQUENCE [LARGE SCALE GENOMIC DNA]</scope>
    <source>
        <strain evidence="8">SH3</strain>
    </source>
</reference>
<protein>
    <recommendedName>
        <fullName evidence="6">IPT/TIG domain-containing protein</fullName>
    </recommendedName>
</protein>
<keyword evidence="4" id="KW-0472">Membrane</keyword>
<keyword evidence="2" id="KW-0378">Hydrolase</keyword>
<evidence type="ECO:0000256" key="2">
    <source>
        <dbReference type="ARBA" id="ARBA00022801"/>
    </source>
</evidence>
<feature type="compositionally biased region" description="Low complexity" evidence="3">
    <location>
        <begin position="2182"/>
        <end position="2194"/>
    </location>
</feature>
<feature type="region of interest" description="Disordered" evidence="3">
    <location>
        <begin position="1946"/>
        <end position="2001"/>
    </location>
</feature>
<comment type="similarity">
    <text evidence="1">Belongs to the DNase II family.</text>
</comment>
<keyword evidence="8" id="KW-1185">Reference proteome</keyword>
<sequence length="2993" mass="314585">MLSYTTTTLLLFLITLVVVVVQASPPSCLSNNGTSVDWWVIKKLPQSKMYIYSDSNNAVVAIENDITNPTTGALARTLSQLSVASDGTLPSFTAYNDMPWNDLYDIPVGTVSTSIAGDVAINRSPLQGPRGIIGVGDPSSPNSPAAAGFHIKHSLVGFPVPRSPTSRYLIKLPATHPTNWFPADYHLPSQHDPAVDGDISRGHTFICHRFEDISTLVPVIKAANPFFYASNLLPTTPFTSLYNMVTSAIPTSPPPPPTSQSQSNPTLGYSIYGSFAQYAWSPTFLTSITIPKVGVPLQGGLFDGITEMKLPIDIVRKYNVPIDVSQWSSELDDSHLAFSISIIDASVCLADSSCTNGCIVVCLNKNIRNLAALLKMSAFKQVSVPCTSYSDCVHEVQIQRPNQFKGKVMIDVDAPFVLAHVVPFIRATQDSLIRNTVVQVYSNRGECNLDCMKAIGETTTTSTNPKASLAFDKLGFAVTVLLQLQDTQTGFKMVNNNNVVLTVPMTSTKPSVYNPPELDITVIIYKTVQLLIDTASRHVDIGRLNNIVLVVDTIANTAYFNGSANAPFGIAVTAGSPQLFCINSLMRSFTYHVVKTINPLFQSAASPLFSPSSSLVSTIDSTAYPPLLRGLVNAISMKLRELSYPTGLPLSTLESFGASCSETVDIELFTTPLTIQTQGLYSEGWVTAMFWDLLDEKNDDYSDVLNRRSPNNDNNQGNTIHLHTILKAINISTSTPNDTISFIDTVHQVLLSNSQPIDHQDTTSNPQLQILHSQRIMKYNNIFKCQDICPLISNPPVIPLNPSIGDYLLSKRVCLEQIDQVGWDTLGKSFAAWTTDPSTISNQVLRNQGLKFMYEGSTLSQFINSNDGNVQSLLSVQDDGLCETVRMIQEVNRPVSPLGAILITQMLEYQSNLATHSQTFNDLSLLFVGTVVDQDSIGMVIVKHKDKLCWATVQTYSTYLTGSALDLCDSGPIVFTMDGLSSPTVPPSTSRITITGRKLVQASIKIGGLDCTGQVVTTAPATNTPHPFLETLVCKPPSGIGLQLVTYSKQGSGSLIPVEKPLKTYTFTYDAPIISNVVPASNTRLNTAGSTVSVFGSNFLSLTSDKSSIQLFEGRLLVTSFTALRQDLLIYTAFGSGKDNVLSVVVAASQVSSQNQFTVSYNAPVIQSLSSTTSSTAGNDIITVTGLNFGQTGELSVSVGGATCATDRQSNTQATFSTPPGFGSNQLVVVTLSGQNSTQTSFVINYLSPVILQVVQEPMQTAQGGYFWVVGTDLGLGAMSDEEYPIVTIFDIVVVDCEDAADYCYSNKSFVSTDGQTETTRPTIELFGDQLGQGDQFEPYILLDDSYRTTIDFECMRCQLLPGIGMDTYVNLSFAGVVSNYATQFIGYLQPTISNVDGAINVGTDGGVNVTITGTNFVPNELVVGYLDPVSDEYVDGLLEGSSNYTYVWLGNQTTKFVTVNYFNSTQIIGVAPPGIGKDIPLDIVIGAQNSTNHMQSNSTKFTFSYAAPNISSTEMSKTSGSLVTITGINFVPTNVSAGDYSNVKINQTTTPSLLLCDTINWINSTTTTCQVKPGIGANYTLQVTVGNQTNPSNNTILFSYQKPSISSIEGERNTKGGDNFRITIKGDNFVPQGVSPRSQDESYIKINDHQCTNMVWVSNQRIECSPPSGVGKDLTFILYVGNQTTAADNQTYSYDIPKVNSITKTKGRNSRENSVTIVGKNFGPEPTVKIGDTTTCTVQSTNQDHTEIICKTAITTLESEEIVKVTAGNQQSNDTNVTFTFYGPPKLDTISPDQISVNGESVTLNGKNLKEDDSGETKVYMDGTQVTIVTQSTDGTSVTVTAPSGGGINKQVYVDVGGQESNRLTYKYRDPNIFGVAPPVITSDAPSTQLTLTGSNLGLATDFPSVTVGGQTCSVSSASSSSVSCTIGQMGPGSYEVLNTFHGQTGRSTFTVNPKQTEQPTSEPSTTSTTTPATTGIIVITAGGGNSSSENPPDQVTEEEASVEEIKETKINQETSTITITALLTVTTTFASGAVVIAGPIVTVALTLASGVAGFLPGAAISIVGIGIHGILTPATGIITSTIVLSINMQDSTGMWIPMTLTGEFVRPRIPPGGGDGTTNGGNPGTTNGGSGTTNGGGDGTTNGGGDGTTNGGGEDGGGEDGGGDDGGGEDGGATGGTGVSGTQTTSMTTGSTGPVITAISGVLYYDYNQNNVHDLLEPVLRGVLITLEQSPTSTFFYQTTTNSEGKYNFNVQTRGSYVLRVLGSTPDHILPINSRSFILEASTRIVNIDFSAIAKSPNGCYGSLKYGNTKINLQYGSFNLAIYNPALFPTPTYSEVHFPTYCNVQTATSSNGNLVISYATNLVISPFIDTNMNGALDTLEQFTSFGFSTSVNVNLKITVVSVLPGESRSITKVAFITQLPYSTITMDVPGDTVISVSDLSSTPVTTTIYNNKKISVAESTMYIVQTISTPLAFLNVPPSRTLSISQYPAPTTNPSAVLSLTYGKFGPSYLNNIGWPSTSITKAAFLLGEHQSIVFTNPDDSVRIYHPTGTEYTIVSNIQYGSIEILDPLLFGSNTYQSNGGNVVINQIYSYAVPTFTLDGVAMSCTLVSGGANTMNCVIPPYTSGNYTKPITMQWNGLNLYPFYTISYVSDGSSSSTSATSTTGTGTPTSGTSTETSGTSATSGTGTGTETTGTSTNSTTGSNPCSNTTTTTEATTGATATGATTTTTTTGGSGTSGTTSTTSSSSGGGTTGGACNSTTTDTTTTNPPTTSGTSGTTSGTSGTTASGTTTIPSTTGTTTDPSTDSGLSTTTSGTSGTTTDGTSGTTTSGTTTIPSTTGTTTDPSTDSGLSTTTSGTTTTTDGTSGTTTSGTTTIPSTTGTTTDPSTDSGLSTTTTTTSGPTTSGTSGPTTSGTTTIPSTTGTTTDPSTDSGLSTTTASGTTTDGTTTSGTTIPSTSGTTTDPSTDSGLSTTTSVTTTSGATTIPSTSGSSQ</sequence>
<evidence type="ECO:0000313" key="8">
    <source>
        <dbReference type="Proteomes" id="UP000007797"/>
    </source>
</evidence>
<dbReference type="SMART" id="SM00429">
    <property type="entry name" value="IPT"/>
    <property type="match status" value="5"/>
</dbReference>
<dbReference type="EMBL" id="GL883015">
    <property type="protein sequence ID" value="EGG19345.1"/>
    <property type="molecule type" value="Genomic_DNA"/>
</dbReference>
<dbReference type="PANTHER" id="PTHR23361:SF20">
    <property type="entry name" value="MRH DOMAIN-CONTAINING PROTEIN"/>
    <property type="match status" value="1"/>
</dbReference>
<dbReference type="Pfam" id="PF03265">
    <property type="entry name" value="DNase_II"/>
    <property type="match status" value="1"/>
</dbReference>
<dbReference type="KEGG" id="dfa:DFA_02132"/>
<feature type="domain" description="IPT/TIG" evidence="6">
    <location>
        <begin position="1508"/>
        <end position="1602"/>
    </location>
</feature>